<dbReference type="RefSeq" id="WP_207153803.1">
    <property type="nucleotide sequence ID" value="NZ_AP024484.1"/>
</dbReference>
<dbReference type="Pfam" id="PF26410">
    <property type="entry name" value="GH5_mannosidase"/>
    <property type="match status" value="1"/>
</dbReference>
<keyword evidence="5" id="KW-0732">Signal</keyword>
<evidence type="ECO:0000259" key="6">
    <source>
        <dbReference type="Pfam" id="PF26410"/>
    </source>
</evidence>
<organism evidence="7 8">
    <name type="scientific">Prevotella herbatica</name>
    <dbReference type="NCBI Taxonomy" id="2801997"/>
    <lineage>
        <taxon>Bacteria</taxon>
        <taxon>Pseudomonadati</taxon>
        <taxon>Bacteroidota</taxon>
        <taxon>Bacteroidia</taxon>
        <taxon>Bacteroidales</taxon>
        <taxon>Prevotellaceae</taxon>
        <taxon>Prevotella</taxon>
    </lineage>
</organism>
<evidence type="ECO:0000256" key="4">
    <source>
        <dbReference type="ARBA" id="ARBA00023295"/>
    </source>
</evidence>
<dbReference type="PANTHER" id="PTHR31451">
    <property type="match status" value="1"/>
</dbReference>
<dbReference type="EC" id="3.2.1.78" evidence="2"/>
<name>A0ABN6EK08_9BACT</name>
<dbReference type="Gene3D" id="3.20.20.80">
    <property type="entry name" value="Glycosidases"/>
    <property type="match status" value="1"/>
</dbReference>
<accession>A0ABN6EK08</accession>
<evidence type="ECO:0000256" key="1">
    <source>
        <dbReference type="ARBA" id="ARBA00001678"/>
    </source>
</evidence>
<evidence type="ECO:0000313" key="7">
    <source>
        <dbReference type="EMBL" id="BCS86232.1"/>
    </source>
</evidence>
<dbReference type="InterPro" id="IPR001547">
    <property type="entry name" value="Glyco_hydro_5"/>
</dbReference>
<evidence type="ECO:0000313" key="8">
    <source>
        <dbReference type="Proteomes" id="UP001319045"/>
    </source>
</evidence>
<protein>
    <recommendedName>
        <fullName evidence="2">mannan endo-1,4-beta-mannosidase</fullName>
        <ecNumber evidence="2">3.2.1.78</ecNumber>
    </recommendedName>
</protein>
<dbReference type="SUPFAM" id="SSF51445">
    <property type="entry name" value="(Trans)glycosidases"/>
    <property type="match status" value="1"/>
</dbReference>
<keyword evidence="4" id="KW-0326">Glycosidase</keyword>
<evidence type="ECO:0000256" key="3">
    <source>
        <dbReference type="ARBA" id="ARBA00022801"/>
    </source>
</evidence>
<feature type="chain" id="PRO_5046019994" description="mannan endo-1,4-beta-mannosidase" evidence="5">
    <location>
        <begin position="20"/>
        <end position="421"/>
    </location>
</feature>
<dbReference type="EMBL" id="AP024484">
    <property type="protein sequence ID" value="BCS86232.1"/>
    <property type="molecule type" value="Genomic_DNA"/>
</dbReference>
<reference evidence="7 8" key="1">
    <citation type="journal article" date="2022" name="Int. J. Syst. Evol. Microbiol.">
        <title>Prevotella herbatica sp. nov., a plant polysaccharide-decomposing anaerobic bacterium isolated from a methanogenic reactor.</title>
        <authorList>
            <person name="Uek A."/>
            <person name="Tonouchi A."/>
            <person name="Kaku N."/>
            <person name="Ueki K."/>
        </authorList>
    </citation>
    <scope>NUCLEOTIDE SEQUENCE [LARGE SCALE GENOMIC DNA]</scope>
    <source>
        <strain evidence="7 8">WR041</strain>
    </source>
</reference>
<proteinExistence type="predicted"/>
<keyword evidence="8" id="KW-1185">Reference proteome</keyword>
<gene>
    <name evidence="7" type="ORF">prwr041_21250</name>
</gene>
<feature type="domain" description="Glycoside hydrolase family 5" evidence="6">
    <location>
        <begin position="23"/>
        <end position="419"/>
    </location>
</feature>
<keyword evidence="3" id="KW-0378">Hydrolase</keyword>
<evidence type="ECO:0000256" key="2">
    <source>
        <dbReference type="ARBA" id="ARBA00012706"/>
    </source>
</evidence>
<sequence>MKKLLTILAAAFFSASVSANGGFVKVQNGHFIRDGKPYYYVGTNFWYGAILGSTGQGGNRKRLVRELDNMKKLGINNLRILVGSDGVQGIKTKVEPTLQKSPGEYNDTILAGLDYLMKELGKRKMVAVLYLNNSWEWSGGYGYYLEHAGAGKAPRPNEDGYPAYMNFVAQYANNEKAHKLFYDYVKFIIGRTNRYTGKKYTEDSAIMSWQIGNEPRAFSEEALPGFEKWLSEASALIRHLDNNHLISIGSEGAWGCEGSYDVYERICSDKNVDYCNVHLWPYNWGWANKDSLDEDLAKSCAKTEDYLDKHLAICRRIDKPLVMEEFGYPRDGFCFSPNSSTKSRDGYYKFVFSLISENAKAKGNFAGCNFWGWGGDAKPQHEQWQVGDDYTGDPAQEQQGLNSVFITDKSTLQLVKKYNLK</sequence>
<dbReference type="InterPro" id="IPR017853">
    <property type="entry name" value="GH"/>
</dbReference>
<dbReference type="PANTHER" id="PTHR31451:SF40">
    <property type="entry name" value="GLYCOSIDE HYDROLASE FAMILY 5 DOMAIN-CONTAINING PROTEIN"/>
    <property type="match status" value="1"/>
</dbReference>
<dbReference type="InterPro" id="IPR045053">
    <property type="entry name" value="MAN-like"/>
</dbReference>
<dbReference type="Proteomes" id="UP001319045">
    <property type="component" value="Chromosome"/>
</dbReference>
<feature type="signal peptide" evidence="5">
    <location>
        <begin position="1"/>
        <end position="19"/>
    </location>
</feature>
<evidence type="ECO:0000256" key="5">
    <source>
        <dbReference type="SAM" id="SignalP"/>
    </source>
</evidence>
<comment type="catalytic activity">
    <reaction evidence="1">
        <text>Random hydrolysis of (1-&gt;4)-beta-D-mannosidic linkages in mannans, galactomannans and glucomannans.</text>
        <dbReference type="EC" id="3.2.1.78"/>
    </reaction>
</comment>